<keyword evidence="1" id="KW-0732">Signal</keyword>
<dbReference type="RefSeq" id="WP_019401783.1">
    <property type="nucleotide sequence ID" value="NZ_JACIEN010000009.1"/>
</dbReference>
<proteinExistence type="predicted"/>
<dbReference type="EMBL" id="JACIEN010000009">
    <property type="protein sequence ID" value="MBB4019853.1"/>
    <property type="molecule type" value="Genomic_DNA"/>
</dbReference>
<name>A0A840C4T7_9HYPH</name>
<organism evidence="2 3">
    <name type="scientific">Chelatococcus caeni</name>
    <dbReference type="NCBI Taxonomy" id="1348468"/>
    <lineage>
        <taxon>Bacteria</taxon>
        <taxon>Pseudomonadati</taxon>
        <taxon>Pseudomonadota</taxon>
        <taxon>Alphaproteobacteria</taxon>
        <taxon>Hyphomicrobiales</taxon>
        <taxon>Chelatococcaceae</taxon>
        <taxon>Chelatococcus</taxon>
    </lineage>
</organism>
<evidence type="ECO:0000256" key="1">
    <source>
        <dbReference type="SAM" id="SignalP"/>
    </source>
</evidence>
<evidence type="ECO:0000313" key="3">
    <source>
        <dbReference type="Proteomes" id="UP000577362"/>
    </source>
</evidence>
<dbReference type="AlphaFoldDB" id="A0A840C4T7"/>
<sequence length="309" mass="32740">MRTATPLLLAFVVPALPAAAEAGPPGWFAEAAASIPDGWVPGRIYRVVDDGRKVFIAVFPAGADHPATPGNAFDAGQVLEVTLKREGEADVIVSASLHARSPEDRLRTGNEDHHAGILQRLYARAEAEPGVVPCQIRGWAASDAGTGTPVRGAPDDGAGIVGRLGPPVWQGLSEAAGIEGLRAEFDITGYVDGWFRIENATPPGAAYGEPLPPNHPPTYGGVGWLRATEVHAGYANTQMPVPRLLQYPHVDAADYQPAEGARGHDGHLDGDGTLMRLHACSANWALTTARDFQRGWWRGTCSNQVTLCN</sequence>
<gene>
    <name evidence="2" type="ORF">GGR16_004913</name>
</gene>
<evidence type="ECO:0000313" key="2">
    <source>
        <dbReference type="EMBL" id="MBB4019853.1"/>
    </source>
</evidence>
<protein>
    <recommendedName>
        <fullName evidence="4">SH3 domain-containing protein</fullName>
    </recommendedName>
</protein>
<evidence type="ECO:0008006" key="4">
    <source>
        <dbReference type="Google" id="ProtNLM"/>
    </source>
</evidence>
<dbReference type="Proteomes" id="UP000577362">
    <property type="component" value="Unassembled WGS sequence"/>
</dbReference>
<keyword evidence="3" id="KW-1185">Reference proteome</keyword>
<reference evidence="2 3" key="1">
    <citation type="submission" date="2020-08" db="EMBL/GenBank/DDBJ databases">
        <title>Genomic Encyclopedia of Type Strains, Phase IV (KMG-IV): sequencing the most valuable type-strain genomes for metagenomic binning, comparative biology and taxonomic classification.</title>
        <authorList>
            <person name="Goeker M."/>
        </authorList>
    </citation>
    <scope>NUCLEOTIDE SEQUENCE [LARGE SCALE GENOMIC DNA]</scope>
    <source>
        <strain evidence="2 3">DSM 103737</strain>
    </source>
</reference>
<comment type="caution">
    <text evidence="2">The sequence shown here is derived from an EMBL/GenBank/DDBJ whole genome shotgun (WGS) entry which is preliminary data.</text>
</comment>
<accession>A0A840C4T7</accession>
<feature type="signal peptide" evidence="1">
    <location>
        <begin position="1"/>
        <end position="22"/>
    </location>
</feature>
<feature type="chain" id="PRO_5032771577" description="SH3 domain-containing protein" evidence="1">
    <location>
        <begin position="23"/>
        <end position="309"/>
    </location>
</feature>